<keyword evidence="5 8" id="KW-0808">Transferase</keyword>
<dbReference type="InterPro" id="IPR006364">
    <property type="entry name" value="CobI/CbiL/CobIJ_dom"/>
</dbReference>
<sequence length="242" mass="26528">MQGNFIGVGVGPGDPELMTLKAARCINEADVIAYICNEQGESTSRHIWQSYVNELAQGETKEQLELPIAVNMFIGREAANSAYDLAAEKIQTLVTVGKKVVFICEGDPLFFGSFGYLLERLESRISCQVVPGISSVNAASAAIKKPLTLLRESFAVASGRHDEAALTEVLKTHDSVVIMKAGKERQTILNALAKAGRSHEAHYLENISRENEFIADDITQLDPKRGPYFSLFVVIPSQRDRS</sequence>
<reference evidence="10 11" key="1">
    <citation type="submission" date="2019-07" db="EMBL/GenBank/DDBJ databases">
        <title>Reinekea sp. strain SSH23 genome sequencing and assembly.</title>
        <authorList>
            <person name="Kim I."/>
        </authorList>
    </citation>
    <scope>NUCLEOTIDE SEQUENCE [LARGE SCALE GENOMIC DNA]</scope>
    <source>
        <strain evidence="10 11">SSH23</strain>
    </source>
</reference>
<dbReference type="UniPathway" id="UPA00148"/>
<dbReference type="GO" id="GO:0032259">
    <property type="term" value="P:methylation"/>
    <property type="evidence" value="ECO:0007669"/>
    <property type="project" value="UniProtKB-KW"/>
</dbReference>
<dbReference type="InterPro" id="IPR035996">
    <property type="entry name" value="4pyrrol_Methylase_sf"/>
</dbReference>
<comment type="similarity">
    <text evidence="2 7 8">Belongs to the precorrin methyltransferase family.</text>
</comment>
<dbReference type="Gene3D" id="3.40.1010.10">
    <property type="entry name" value="Cobalt-precorrin-4 Transmethylase, Domain 1"/>
    <property type="match status" value="1"/>
</dbReference>
<protein>
    <submittedName>
        <fullName evidence="10">Precorrin-2 C(20)-methyltransferase</fullName>
        <ecNumber evidence="10">2.1.1.130</ecNumber>
    </submittedName>
</protein>
<dbReference type="PIRSF" id="PIRSF036427">
    <property type="entry name" value="Precrrn-2_mtase"/>
    <property type="match status" value="1"/>
</dbReference>
<feature type="domain" description="Tetrapyrrole methylase" evidence="9">
    <location>
        <begin position="5"/>
        <end position="215"/>
    </location>
</feature>
<evidence type="ECO:0000259" key="9">
    <source>
        <dbReference type="Pfam" id="PF00590"/>
    </source>
</evidence>
<gene>
    <name evidence="10" type="primary">cobI</name>
    <name evidence="10" type="ORF">FME95_03580</name>
</gene>
<dbReference type="RefSeq" id="WP_147713052.1">
    <property type="nucleotide sequence ID" value="NZ_VKAD01000001.1"/>
</dbReference>
<dbReference type="PANTHER" id="PTHR43467">
    <property type="entry name" value="COBALT-PRECORRIN-2 C(20)-METHYLTRANSFERASE"/>
    <property type="match status" value="1"/>
</dbReference>
<dbReference type="InterPro" id="IPR003043">
    <property type="entry name" value="Uropor_MeTrfase_CS"/>
</dbReference>
<dbReference type="AlphaFoldDB" id="A0A5C8Z6T3"/>
<dbReference type="Pfam" id="PF00590">
    <property type="entry name" value="TP_methylase"/>
    <property type="match status" value="1"/>
</dbReference>
<dbReference type="InterPro" id="IPR014777">
    <property type="entry name" value="4pyrrole_Mease_sub1"/>
</dbReference>
<evidence type="ECO:0000256" key="3">
    <source>
        <dbReference type="ARBA" id="ARBA00022573"/>
    </source>
</evidence>
<evidence type="ECO:0000256" key="2">
    <source>
        <dbReference type="ARBA" id="ARBA00005879"/>
    </source>
</evidence>
<dbReference type="CDD" id="cd11645">
    <property type="entry name" value="Precorrin_2_C20_MT"/>
    <property type="match status" value="1"/>
</dbReference>
<dbReference type="EC" id="2.1.1.130" evidence="10"/>
<dbReference type="InterPro" id="IPR000878">
    <property type="entry name" value="4pyrrol_Mease"/>
</dbReference>
<dbReference type="InterPro" id="IPR014776">
    <property type="entry name" value="4pyrrole_Mease_sub2"/>
</dbReference>
<dbReference type="GO" id="GO:0030788">
    <property type="term" value="F:precorrin-2 C20-methyltransferase activity"/>
    <property type="evidence" value="ECO:0007669"/>
    <property type="project" value="UniProtKB-EC"/>
</dbReference>
<dbReference type="InterPro" id="IPR012382">
    <property type="entry name" value="CobI/CbiL"/>
</dbReference>
<evidence type="ECO:0000256" key="7">
    <source>
        <dbReference type="PIRNR" id="PIRNR036427"/>
    </source>
</evidence>
<comment type="pathway">
    <text evidence="1">Cofactor biosynthesis; adenosylcobalamin biosynthesis.</text>
</comment>
<evidence type="ECO:0000256" key="5">
    <source>
        <dbReference type="ARBA" id="ARBA00022679"/>
    </source>
</evidence>
<organism evidence="10 11">
    <name type="scientific">Reinekea thalattae</name>
    <dbReference type="NCBI Taxonomy" id="2593301"/>
    <lineage>
        <taxon>Bacteria</taxon>
        <taxon>Pseudomonadati</taxon>
        <taxon>Pseudomonadota</taxon>
        <taxon>Gammaproteobacteria</taxon>
        <taxon>Oceanospirillales</taxon>
        <taxon>Saccharospirillaceae</taxon>
        <taxon>Reinekea</taxon>
    </lineage>
</organism>
<dbReference type="PANTHER" id="PTHR43467:SF2">
    <property type="entry name" value="COBALT-PRECORRIN-2 C(20)-METHYLTRANSFERASE"/>
    <property type="match status" value="1"/>
</dbReference>
<evidence type="ECO:0000256" key="8">
    <source>
        <dbReference type="RuleBase" id="RU003960"/>
    </source>
</evidence>
<evidence type="ECO:0000313" key="11">
    <source>
        <dbReference type="Proteomes" id="UP000321764"/>
    </source>
</evidence>
<evidence type="ECO:0000256" key="6">
    <source>
        <dbReference type="ARBA" id="ARBA00022691"/>
    </source>
</evidence>
<keyword evidence="6" id="KW-0949">S-adenosyl-L-methionine</keyword>
<evidence type="ECO:0000313" key="10">
    <source>
        <dbReference type="EMBL" id="TXR53652.1"/>
    </source>
</evidence>
<name>A0A5C8Z6T3_9GAMM</name>
<comment type="caution">
    <text evidence="10">The sequence shown here is derived from an EMBL/GenBank/DDBJ whole genome shotgun (WGS) entry which is preliminary data.</text>
</comment>
<keyword evidence="11" id="KW-1185">Reference proteome</keyword>
<dbReference type="OrthoDB" id="9804789at2"/>
<dbReference type="SUPFAM" id="SSF53790">
    <property type="entry name" value="Tetrapyrrole methylase"/>
    <property type="match status" value="1"/>
</dbReference>
<keyword evidence="4 8" id="KW-0489">Methyltransferase</keyword>
<evidence type="ECO:0000256" key="4">
    <source>
        <dbReference type="ARBA" id="ARBA00022603"/>
    </source>
</evidence>
<dbReference type="Gene3D" id="3.30.950.10">
    <property type="entry name" value="Methyltransferase, Cobalt-precorrin-4 Transmethylase, Domain 2"/>
    <property type="match status" value="1"/>
</dbReference>
<dbReference type="NCBIfam" id="TIGR01467">
    <property type="entry name" value="cobI_cbiL"/>
    <property type="match status" value="1"/>
</dbReference>
<evidence type="ECO:0000256" key="1">
    <source>
        <dbReference type="ARBA" id="ARBA00004953"/>
    </source>
</evidence>
<dbReference type="Proteomes" id="UP000321764">
    <property type="component" value="Unassembled WGS sequence"/>
</dbReference>
<dbReference type="EMBL" id="VKAD01000001">
    <property type="protein sequence ID" value="TXR53652.1"/>
    <property type="molecule type" value="Genomic_DNA"/>
</dbReference>
<dbReference type="PROSITE" id="PS00840">
    <property type="entry name" value="SUMT_2"/>
    <property type="match status" value="1"/>
</dbReference>
<dbReference type="GO" id="GO:0009236">
    <property type="term" value="P:cobalamin biosynthetic process"/>
    <property type="evidence" value="ECO:0007669"/>
    <property type="project" value="UniProtKB-UniRule"/>
</dbReference>
<keyword evidence="3" id="KW-0169">Cobalamin biosynthesis</keyword>
<proteinExistence type="inferred from homology"/>
<accession>A0A5C8Z6T3</accession>